<dbReference type="PROSITE" id="PS00163">
    <property type="entry name" value="FUMARATE_LYASES"/>
    <property type="match status" value="1"/>
</dbReference>
<sequence>MRIEKDFIGSCEIPKDALYGINSLRAKQNFPNSTAFHKEWFKAVGIVKHACYKTYQKYKQAALQKYPEKNLHFMSDEVIEALKCASIDISKGNYFEHFIIPAIQGGAGTSINLNINEIISNLALQKLGKELGEYHFIDPIEHANIYQSTNDVIPTALKVALIFLFKELDVSINRTTQALEKNETNTRNRLRQAYTQMQTAVPSSYDKLFGGYGNALSRDWWRVSKCSERIKEVNLGGGAIGTGIAIPSYFIMEVVSQLQRLTGLPITRSENLSDTTSNLDSLVEVHASLKAHAVNMEKMAADLRLMASDLFKNREILLPQKQVGSSIMPGKVNPVISEYIISSAHKIYANDQLVSSLCAQGCLDLNAYLPTIGHAMIESTKLLITCNRTITDNLLTGLQFKKIPDKASILKNPSLTTALSPYIGYHQATQLADLMNTEHCSISEANTKLQLVDPKTLDHLLKPAQLLKLGYRLNDVIDNKI</sequence>
<dbReference type="InterPro" id="IPR000362">
    <property type="entry name" value="Fumarate_lyase_fam"/>
</dbReference>
<proteinExistence type="predicted"/>
<dbReference type="OrthoDB" id="9802809at2"/>
<dbReference type="GO" id="GO:0006099">
    <property type="term" value="P:tricarboxylic acid cycle"/>
    <property type="evidence" value="ECO:0007669"/>
    <property type="project" value="InterPro"/>
</dbReference>
<dbReference type="InterPro" id="IPR051546">
    <property type="entry name" value="Aspartate_Ammonia-Lyase"/>
</dbReference>
<dbReference type="Proteomes" id="UP000019402">
    <property type="component" value="Unassembled WGS sequence"/>
</dbReference>
<evidence type="ECO:0000259" key="3">
    <source>
        <dbReference type="Pfam" id="PF10415"/>
    </source>
</evidence>
<feature type="domain" description="Fumarase C C-terminal" evidence="3">
    <location>
        <begin position="415"/>
        <end position="467"/>
    </location>
</feature>
<dbReference type="EMBL" id="BAMD01000060">
    <property type="protein sequence ID" value="GAF04914.1"/>
    <property type="molecule type" value="Genomic_DNA"/>
</dbReference>
<dbReference type="PANTHER" id="PTHR42696">
    <property type="entry name" value="ASPARTATE AMMONIA-LYASE"/>
    <property type="match status" value="1"/>
</dbReference>
<dbReference type="Gene3D" id="1.20.200.10">
    <property type="entry name" value="Fumarase/aspartase (Central domain)"/>
    <property type="match status" value="1"/>
</dbReference>
<dbReference type="GO" id="GO:0005829">
    <property type="term" value="C:cytosol"/>
    <property type="evidence" value="ECO:0007669"/>
    <property type="project" value="TreeGrafter"/>
</dbReference>
<accession>W7YR49</accession>
<dbReference type="Pfam" id="PF10415">
    <property type="entry name" value="FumaraseC_C"/>
    <property type="match status" value="1"/>
</dbReference>
<evidence type="ECO:0000313" key="4">
    <source>
        <dbReference type="EMBL" id="GAF04914.1"/>
    </source>
</evidence>
<dbReference type="InterPro" id="IPR022761">
    <property type="entry name" value="Fumarate_lyase_N"/>
</dbReference>
<keyword evidence="5" id="KW-1185">Reference proteome</keyword>
<dbReference type="InterPro" id="IPR020557">
    <property type="entry name" value="Fumarate_lyase_CS"/>
</dbReference>
<dbReference type="InterPro" id="IPR008948">
    <property type="entry name" value="L-Aspartase-like"/>
</dbReference>
<evidence type="ECO:0000256" key="1">
    <source>
        <dbReference type="ARBA" id="ARBA00023239"/>
    </source>
</evidence>
<dbReference type="Gene3D" id="1.10.40.30">
    <property type="entry name" value="Fumarase/aspartase (C-terminal domain)"/>
    <property type="match status" value="1"/>
</dbReference>
<dbReference type="InterPro" id="IPR024083">
    <property type="entry name" value="Fumarase/histidase_N"/>
</dbReference>
<dbReference type="PRINTS" id="PR00149">
    <property type="entry name" value="FUMRATELYASE"/>
</dbReference>
<reference evidence="4 5" key="1">
    <citation type="journal article" date="2014" name="Genome Announc.">
        <title>Draft Genome Sequence of Cytophaga fermentans JCM 21142T, a Facultative Anaerobe Isolated from Marine Mud.</title>
        <authorList>
            <person name="Starns D."/>
            <person name="Oshima K."/>
            <person name="Suda W."/>
            <person name="Iino T."/>
            <person name="Yuki M."/>
            <person name="Inoue J."/>
            <person name="Kitamura K."/>
            <person name="Iida T."/>
            <person name="Darby A."/>
            <person name="Hattori M."/>
            <person name="Ohkuma M."/>
        </authorList>
    </citation>
    <scope>NUCLEOTIDE SEQUENCE [LARGE SCALE GENOMIC DNA]</scope>
    <source>
        <strain evidence="4 5">JCM 21142</strain>
    </source>
</reference>
<evidence type="ECO:0000259" key="2">
    <source>
        <dbReference type="Pfam" id="PF00206"/>
    </source>
</evidence>
<comment type="caution">
    <text evidence="4">The sequence shown here is derived from an EMBL/GenBank/DDBJ whole genome shotgun (WGS) entry which is preliminary data.</text>
</comment>
<dbReference type="eggNOG" id="COG1027">
    <property type="taxonomic scope" value="Bacteria"/>
</dbReference>
<dbReference type="InterPro" id="IPR018951">
    <property type="entry name" value="Fumarase_C_C"/>
</dbReference>
<dbReference type="Gene3D" id="1.10.275.10">
    <property type="entry name" value="Fumarase/aspartase (N-terminal domain)"/>
    <property type="match status" value="1"/>
</dbReference>
<dbReference type="STRING" id="869213.GCA_000517085_03044"/>
<dbReference type="GO" id="GO:0006531">
    <property type="term" value="P:aspartate metabolic process"/>
    <property type="evidence" value="ECO:0007669"/>
    <property type="project" value="TreeGrafter"/>
</dbReference>
<keyword evidence="1 4" id="KW-0456">Lyase</keyword>
<organism evidence="4 5">
    <name type="scientific">Saccharicrinis fermentans DSM 9555 = JCM 21142</name>
    <dbReference type="NCBI Taxonomy" id="869213"/>
    <lineage>
        <taxon>Bacteria</taxon>
        <taxon>Pseudomonadati</taxon>
        <taxon>Bacteroidota</taxon>
        <taxon>Bacteroidia</taxon>
        <taxon>Marinilabiliales</taxon>
        <taxon>Marinilabiliaceae</taxon>
        <taxon>Saccharicrinis</taxon>
    </lineage>
</organism>
<dbReference type="SUPFAM" id="SSF48557">
    <property type="entry name" value="L-aspartase-like"/>
    <property type="match status" value="1"/>
</dbReference>
<dbReference type="Pfam" id="PF00206">
    <property type="entry name" value="Lyase_1"/>
    <property type="match status" value="1"/>
</dbReference>
<gene>
    <name evidence="4" type="ORF">JCM21142_93636</name>
</gene>
<dbReference type="AlphaFoldDB" id="W7YR49"/>
<protein>
    <submittedName>
        <fullName evidence="4">Aspartate ammonia-lyase</fullName>
    </submittedName>
</protein>
<dbReference type="PANTHER" id="PTHR42696:SF2">
    <property type="entry name" value="ASPARTATE AMMONIA-LYASE"/>
    <property type="match status" value="1"/>
</dbReference>
<evidence type="ECO:0000313" key="5">
    <source>
        <dbReference type="Proteomes" id="UP000019402"/>
    </source>
</evidence>
<feature type="domain" description="Fumarate lyase N-terminal" evidence="2">
    <location>
        <begin position="10"/>
        <end position="347"/>
    </location>
</feature>
<dbReference type="GO" id="GO:0008797">
    <property type="term" value="F:aspartate ammonia-lyase activity"/>
    <property type="evidence" value="ECO:0007669"/>
    <property type="project" value="TreeGrafter"/>
</dbReference>
<name>W7YR49_9BACT</name>
<dbReference type="RefSeq" id="WP_027472526.1">
    <property type="nucleotide sequence ID" value="NZ_BAMD01000060.1"/>
</dbReference>